<keyword evidence="5" id="KW-0862">Zinc</keyword>
<evidence type="ECO:0000256" key="3">
    <source>
        <dbReference type="ARBA" id="ARBA00022737"/>
    </source>
</evidence>
<feature type="domain" description="C2H2-type" evidence="11">
    <location>
        <begin position="560"/>
        <end position="582"/>
    </location>
</feature>
<sequence>MNNLVLNKNRKAVNLTNKNAVTMKREELDKHIFNLSEILKCSNATPIRNHDGIGYGCSYCNEIFIKPEQLKTHTINDHADVATTSFMKRKCLSEFFVKLDITNLHCKMCGKPASSYEDLMDHLHSEHGKGVHFDIKNQILPFKFENETLRCYICLNNFAKFKALLEHMNSHYRNFVCPICDTGFVNERRLQIHKQIHKSGVFSCGVCTKTYDTLQKRKAHEKCHVQPSGRNKCGICNEAFLCYRRKQRHLLEVHGIKPVELKCQACDKVFSDRRAFTVHTKRDHLMERRHHCTECDMKFFKSSELTHHMLKHTGERHFQCDLCLKSYGRKTTLAEHMRIHNNDRRFKCEYCGQAFVQKCSWKGSPREAIIKKERKPKNNVSVKSIRSRKVKKETEALKNEGHSLIGNATNENEIDKHILNIKAILKNSNATLIRAHGDVGYKCYFCQEQYPNPADLKMHTIDQHDVSTASFARDRRISEFVVKVDITDLRCKICGDNIDNLEDLVKHLKSHQIKMFSDIKNHILPFKFNTDGLKCFLCLNIFAKFKTLQVHMSSSHYKNYMCDLCDAGYVNQRQLANHKTSHDTGTFTCDVCQKVFDTIRKKKLHEKLAHDVKPKFQNRCGHCNDTFKWFHMKEKHLLEVHGIRPVPIKCQACDKIFWHRNKYRTHMKRDHLMERPHKCTECDMTFSTLATLKSHQLKHSSVKNFHCGICLKSYARKKTLREHMRIHNNDRRFKCEHCGQAFVQKCSWKSHIRSKHGELA</sequence>
<dbReference type="Pfam" id="PF00096">
    <property type="entry name" value="zf-C2H2"/>
    <property type="match status" value="6"/>
</dbReference>
<dbReference type="PANTHER" id="PTHR24384:SF189">
    <property type="entry name" value="C2H2-TYPE DOMAIN-CONTAINING PROTEIN-RELATED"/>
    <property type="match status" value="1"/>
</dbReference>
<evidence type="ECO:0000256" key="7">
    <source>
        <dbReference type="ARBA" id="ARBA00023125"/>
    </source>
</evidence>
<keyword evidence="12" id="KW-1185">Reference proteome</keyword>
<keyword evidence="4 10" id="KW-0863">Zinc-finger</keyword>
<feature type="domain" description="C2H2-type" evidence="11">
    <location>
        <begin position="648"/>
        <end position="676"/>
    </location>
</feature>
<name>A0ABM3N0P5_GALME</name>
<dbReference type="PROSITE" id="PS00028">
    <property type="entry name" value="ZINC_FINGER_C2H2_1"/>
    <property type="match status" value="16"/>
</dbReference>
<feature type="domain" description="C2H2-type" evidence="11">
    <location>
        <begin position="733"/>
        <end position="756"/>
    </location>
</feature>
<evidence type="ECO:0000259" key="11">
    <source>
        <dbReference type="PROSITE" id="PS50157"/>
    </source>
</evidence>
<keyword evidence="2" id="KW-0479">Metal-binding</keyword>
<feature type="domain" description="C2H2-type" evidence="11">
    <location>
        <begin position="705"/>
        <end position="732"/>
    </location>
</feature>
<accession>A0ABM3N0P5</accession>
<keyword evidence="6" id="KW-0805">Transcription regulation</keyword>
<dbReference type="InterPro" id="IPR036236">
    <property type="entry name" value="Znf_C2H2_sf"/>
</dbReference>
<dbReference type="InterPro" id="IPR013087">
    <property type="entry name" value="Znf_C2H2_type"/>
</dbReference>
<evidence type="ECO:0000313" key="12">
    <source>
        <dbReference type="Proteomes" id="UP001652740"/>
    </source>
</evidence>
<keyword evidence="3" id="KW-0677">Repeat</keyword>
<keyword evidence="9" id="KW-0539">Nucleus</keyword>
<protein>
    <submittedName>
        <fullName evidence="13">Zinc finger protein 845-like</fullName>
    </submittedName>
</protein>
<proteinExistence type="predicted"/>
<evidence type="ECO:0000256" key="1">
    <source>
        <dbReference type="ARBA" id="ARBA00004123"/>
    </source>
</evidence>
<evidence type="ECO:0000256" key="9">
    <source>
        <dbReference type="ARBA" id="ARBA00023242"/>
    </source>
</evidence>
<dbReference type="SMART" id="SM00355">
    <property type="entry name" value="ZnF_C2H2"/>
    <property type="match status" value="19"/>
</dbReference>
<comment type="subcellular location">
    <subcellularLocation>
        <location evidence="1">Nucleus</location>
    </subcellularLocation>
</comment>
<feature type="domain" description="C2H2-type" evidence="11">
    <location>
        <begin position="318"/>
        <end position="345"/>
    </location>
</feature>
<feature type="domain" description="C2H2-type" evidence="11">
    <location>
        <begin position="261"/>
        <end position="289"/>
    </location>
</feature>
<feature type="domain" description="C2H2-type" evidence="11">
    <location>
        <begin position="175"/>
        <end position="197"/>
    </location>
</feature>
<evidence type="ECO:0000256" key="8">
    <source>
        <dbReference type="ARBA" id="ARBA00023163"/>
    </source>
</evidence>
<organism evidence="12 13">
    <name type="scientific">Galleria mellonella</name>
    <name type="common">Greater wax moth</name>
    <dbReference type="NCBI Taxonomy" id="7137"/>
    <lineage>
        <taxon>Eukaryota</taxon>
        <taxon>Metazoa</taxon>
        <taxon>Ecdysozoa</taxon>
        <taxon>Arthropoda</taxon>
        <taxon>Hexapoda</taxon>
        <taxon>Insecta</taxon>
        <taxon>Pterygota</taxon>
        <taxon>Neoptera</taxon>
        <taxon>Endopterygota</taxon>
        <taxon>Lepidoptera</taxon>
        <taxon>Glossata</taxon>
        <taxon>Ditrysia</taxon>
        <taxon>Pyraloidea</taxon>
        <taxon>Pyralidae</taxon>
        <taxon>Galleriinae</taxon>
        <taxon>Galleria</taxon>
    </lineage>
</organism>
<evidence type="ECO:0000256" key="5">
    <source>
        <dbReference type="ARBA" id="ARBA00022833"/>
    </source>
</evidence>
<dbReference type="Gene3D" id="3.30.160.60">
    <property type="entry name" value="Classic Zinc Finger"/>
    <property type="match status" value="10"/>
</dbReference>
<dbReference type="RefSeq" id="XP_052757168.1">
    <property type="nucleotide sequence ID" value="XM_052901208.1"/>
</dbReference>
<reference evidence="13" key="1">
    <citation type="submission" date="2025-08" db="UniProtKB">
        <authorList>
            <consortium name="RefSeq"/>
        </authorList>
    </citation>
    <scope>IDENTIFICATION</scope>
    <source>
        <tissue evidence="13">Whole larvae</tissue>
    </source>
</reference>
<feature type="domain" description="C2H2-type" evidence="11">
    <location>
        <begin position="55"/>
        <end position="83"/>
    </location>
</feature>
<evidence type="ECO:0000256" key="2">
    <source>
        <dbReference type="ARBA" id="ARBA00022723"/>
    </source>
</evidence>
<dbReference type="SUPFAM" id="SSF57667">
    <property type="entry name" value="beta-beta-alpha zinc fingers"/>
    <property type="match status" value="6"/>
</dbReference>
<evidence type="ECO:0000313" key="13">
    <source>
        <dbReference type="RefSeq" id="XP_052757168.1"/>
    </source>
</evidence>
<gene>
    <name evidence="13" type="primary">LOC128202106</name>
</gene>
<keyword evidence="8" id="KW-0804">Transcription</keyword>
<evidence type="ECO:0000256" key="10">
    <source>
        <dbReference type="PROSITE-ProRule" id="PRU00042"/>
    </source>
</evidence>
<dbReference type="PROSITE" id="PS50157">
    <property type="entry name" value="ZINC_FINGER_C2H2_2"/>
    <property type="match status" value="10"/>
</dbReference>
<feature type="domain" description="C2H2-type" evidence="11">
    <location>
        <begin position="290"/>
        <end position="317"/>
    </location>
</feature>
<evidence type="ECO:0000256" key="6">
    <source>
        <dbReference type="ARBA" id="ARBA00023015"/>
    </source>
</evidence>
<dbReference type="PANTHER" id="PTHR24384">
    <property type="entry name" value="FINGER PUTATIVE TRANSCRIPTION FACTOR FAMILY-RELATED"/>
    <property type="match status" value="1"/>
</dbReference>
<dbReference type="Proteomes" id="UP001652740">
    <property type="component" value="Unplaced"/>
</dbReference>
<keyword evidence="7" id="KW-0238">DNA-binding</keyword>
<evidence type="ECO:0000256" key="4">
    <source>
        <dbReference type="ARBA" id="ARBA00022771"/>
    </source>
</evidence>
<dbReference type="GeneID" id="128202106"/>
<feature type="domain" description="C2H2-type" evidence="11">
    <location>
        <begin position="677"/>
        <end position="704"/>
    </location>
</feature>
<dbReference type="InterPro" id="IPR050752">
    <property type="entry name" value="C2H2-ZF_domain"/>
</dbReference>